<dbReference type="FunFam" id="1.10.510.10:FF:001222">
    <property type="entry name" value="Serine/threonine-protein kinase ppk25"/>
    <property type="match status" value="1"/>
</dbReference>
<dbReference type="Gene3D" id="1.10.510.10">
    <property type="entry name" value="Transferase(Phosphotransferase) domain 1"/>
    <property type="match status" value="1"/>
</dbReference>
<dbReference type="PROSITE" id="PS00107">
    <property type="entry name" value="PROTEIN_KINASE_ATP"/>
    <property type="match status" value="1"/>
</dbReference>
<evidence type="ECO:0000256" key="2">
    <source>
        <dbReference type="ARBA" id="ARBA00012513"/>
    </source>
</evidence>
<protein>
    <recommendedName>
        <fullName evidence="2">non-specific serine/threonine protein kinase</fullName>
        <ecNumber evidence="2">2.7.11.1</ecNumber>
    </recommendedName>
</protein>
<dbReference type="GO" id="GO:0005524">
    <property type="term" value="F:ATP binding"/>
    <property type="evidence" value="ECO:0007669"/>
    <property type="project" value="UniProtKB-UniRule"/>
</dbReference>
<evidence type="ECO:0000256" key="11">
    <source>
        <dbReference type="PROSITE-ProRule" id="PRU10141"/>
    </source>
</evidence>
<comment type="subcellular location">
    <subcellularLocation>
        <location evidence="1">Cytoplasm</location>
    </subcellularLocation>
</comment>
<gene>
    <name evidence="15" type="ORF">SASPL_154433</name>
</gene>
<proteinExistence type="inferred from homology"/>
<dbReference type="InterPro" id="IPR000719">
    <property type="entry name" value="Prot_kinase_dom"/>
</dbReference>
<dbReference type="InterPro" id="IPR011009">
    <property type="entry name" value="Kinase-like_dom_sf"/>
</dbReference>
<dbReference type="EMBL" id="PNBA02000022">
    <property type="protein sequence ID" value="KAG6385597.1"/>
    <property type="molecule type" value="Genomic_DNA"/>
</dbReference>
<keyword evidence="8 11" id="KW-0067">ATP-binding</keyword>
<evidence type="ECO:0000313" key="16">
    <source>
        <dbReference type="Proteomes" id="UP000298416"/>
    </source>
</evidence>
<evidence type="ECO:0000313" key="15">
    <source>
        <dbReference type="EMBL" id="KAG6385597.1"/>
    </source>
</evidence>
<comment type="caution">
    <text evidence="15">The sequence shown here is derived from an EMBL/GenBank/DDBJ whole genome shotgun (WGS) entry which is preliminary data.</text>
</comment>
<keyword evidence="3" id="KW-0963">Cytoplasm</keyword>
<dbReference type="Pfam" id="PF00069">
    <property type="entry name" value="Pkinase"/>
    <property type="match status" value="1"/>
</dbReference>
<dbReference type="InterPro" id="IPR008271">
    <property type="entry name" value="Ser/Thr_kinase_AS"/>
</dbReference>
<dbReference type="SMART" id="SM00220">
    <property type="entry name" value="S_TKc"/>
    <property type="match status" value="1"/>
</dbReference>
<evidence type="ECO:0000256" key="6">
    <source>
        <dbReference type="ARBA" id="ARBA00022741"/>
    </source>
</evidence>
<evidence type="ECO:0000256" key="8">
    <source>
        <dbReference type="ARBA" id="ARBA00022840"/>
    </source>
</evidence>
<feature type="domain" description="Protein kinase" evidence="13">
    <location>
        <begin position="11"/>
        <end position="262"/>
    </location>
</feature>
<sequence>MEYANPLERNYIVGEVLGIGTFAKVKIAQHVRTGQNVAVKIINRTMMRSPTNQEKVRREIKIGQLCVHPHVIRVYEVIETPTNIYVIMEHMMKGELFDYITEKKRLQEDEARHYFQQIIAGVEYCHRNNVVHRDLKLENLLLDEKGNVKIADFGLSNIMKDGNLLRTACGSPNYAAPEIISAQPYGPEVDIWSCGIILYALLCGALPFDDTNIPFLFKKIKAGRYSLPDQLSAGACDLIKRILVVDPTRRLTIHGIRQHPWFILNLPPCLTLNAAQHVPRIDDEIIEQVVVLGFDRGQLIHSLQSNLQNDVCYHYLLSAIGSPVEQCNCLLLFYAFFMARLDFITMFTCEKRPMTGPLVK</sequence>
<dbReference type="FunFam" id="3.30.200.20:FF:000003">
    <property type="entry name" value="Non-specific serine/threonine protein kinase"/>
    <property type="match status" value="1"/>
</dbReference>
<keyword evidence="6 11" id="KW-0547">Nucleotide-binding</keyword>
<evidence type="ECO:0000256" key="4">
    <source>
        <dbReference type="ARBA" id="ARBA00022527"/>
    </source>
</evidence>
<evidence type="ECO:0000256" key="1">
    <source>
        <dbReference type="ARBA" id="ARBA00004496"/>
    </source>
</evidence>
<evidence type="ECO:0000256" key="5">
    <source>
        <dbReference type="ARBA" id="ARBA00022679"/>
    </source>
</evidence>
<dbReference type="InterPro" id="IPR015940">
    <property type="entry name" value="UBA"/>
</dbReference>
<dbReference type="PANTHER" id="PTHR24346">
    <property type="entry name" value="MAP/MICROTUBULE AFFINITY-REGULATING KINASE"/>
    <property type="match status" value="1"/>
</dbReference>
<dbReference type="PROSITE" id="PS50011">
    <property type="entry name" value="PROTEIN_KINASE_DOM"/>
    <property type="match status" value="1"/>
</dbReference>
<dbReference type="GO" id="GO:0035556">
    <property type="term" value="P:intracellular signal transduction"/>
    <property type="evidence" value="ECO:0007669"/>
    <property type="project" value="TreeGrafter"/>
</dbReference>
<evidence type="ECO:0000256" key="12">
    <source>
        <dbReference type="RuleBase" id="RU000304"/>
    </source>
</evidence>
<dbReference type="InterPro" id="IPR017441">
    <property type="entry name" value="Protein_kinase_ATP_BS"/>
</dbReference>
<name>A0A8X8W029_SALSN</name>
<dbReference type="AlphaFoldDB" id="A0A8X8W029"/>
<comment type="catalytic activity">
    <reaction evidence="10">
        <text>L-seryl-[protein] + ATP = O-phospho-L-seryl-[protein] + ADP + H(+)</text>
        <dbReference type="Rhea" id="RHEA:17989"/>
        <dbReference type="Rhea" id="RHEA-COMP:9863"/>
        <dbReference type="Rhea" id="RHEA-COMP:11604"/>
        <dbReference type="ChEBI" id="CHEBI:15378"/>
        <dbReference type="ChEBI" id="CHEBI:29999"/>
        <dbReference type="ChEBI" id="CHEBI:30616"/>
        <dbReference type="ChEBI" id="CHEBI:83421"/>
        <dbReference type="ChEBI" id="CHEBI:456216"/>
        <dbReference type="EC" id="2.7.11.1"/>
    </reaction>
</comment>
<reference evidence="15" key="2">
    <citation type="submission" date="2020-08" db="EMBL/GenBank/DDBJ databases">
        <title>Plant Genome Project.</title>
        <authorList>
            <person name="Zhang R.-G."/>
        </authorList>
    </citation>
    <scope>NUCLEOTIDE SEQUENCE</scope>
    <source>
        <strain evidence="15">Huo1</strain>
        <tissue evidence="15">Leaf</tissue>
    </source>
</reference>
<dbReference type="SUPFAM" id="SSF56112">
    <property type="entry name" value="Protein kinase-like (PK-like)"/>
    <property type="match status" value="1"/>
</dbReference>
<comment type="similarity">
    <text evidence="12">Belongs to the protein kinase superfamily.</text>
</comment>
<dbReference type="EC" id="2.7.11.1" evidence="2"/>
<dbReference type="PANTHER" id="PTHR24346:SF82">
    <property type="entry name" value="KP78A-RELATED"/>
    <property type="match status" value="1"/>
</dbReference>
<evidence type="ECO:0000256" key="10">
    <source>
        <dbReference type="ARBA" id="ARBA00048679"/>
    </source>
</evidence>
<dbReference type="Proteomes" id="UP000298416">
    <property type="component" value="Unassembled WGS sequence"/>
</dbReference>
<comment type="catalytic activity">
    <reaction evidence="9">
        <text>L-threonyl-[protein] + ATP = O-phospho-L-threonyl-[protein] + ADP + H(+)</text>
        <dbReference type="Rhea" id="RHEA:46608"/>
        <dbReference type="Rhea" id="RHEA-COMP:11060"/>
        <dbReference type="Rhea" id="RHEA-COMP:11605"/>
        <dbReference type="ChEBI" id="CHEBI:15378"/>
        <dbReference type="ChEBI" id="CHEBI:30013"/>
        <dbReference type="ChEBI" id="CHEBI:30616"/>
        <dbReference type="ChEBI" id="CHEBI:61977"/>
        <dbReference type="ChEBI" id="CHEBI:456216"/>
        <dbReference type="EC" id="2.7.11.1"/>
    </reaction>
</comment>
<reference evidence="15" key="1">
    <citation type="submission" date="2018-01" db="EMBL/GenBank/DDBJ databases">
        <authorList>
            <person name="Mao J.F."/>
        </authorList>
    </citation>
    <scope>NUCLEOTIDE SEQUENCE</scope>
    <source>
        <strain evidence="15">Huo1</strain>
        <tissue evidence="15">Leaf</tissue>
    </source>
</reference>
<evidence type="ECO:0000256" key="7">
    <source>
        <dbReference type="ARBA" id="ARBA00022777"/>
    </source>
</evidence>
<evidence type="ECO:0000259" key="14">
    <source>
        <dbReference type="PROSITE" id="PS50030"/>
    </source>
</evidence>
<feature type="domain" description="UBA" evidence="14">
    <location>
        <begin position="280"/>
        <end position="319"/>
    </location>
</feature>
<dbReference type="GO" id="GO:0005737">
    <property type="term" value="C:cytoplasm"/>
    <property type="evidence" value="ECO:0007669"/>
    <property type="project" value="UniProtKB-SubCell"/>
</dbReference>
<organism evidence="15">
    <name type="scientific">Salvia splendens</name>
    <name type="common">Scarlet sage</name>
    <dbReference type="NCBI Taxonomy" id="180675"/>
    <lineage>
        <taxon>Eukaryota</taxon>
        <taxon>Viridiplantae</taxon>
        <taxon>Streptophyta</taxon>
        <taxon>Embryophyta</taxon>
        <taxon>Tracheophyta</taxon>
        <taxon>Spermatophyta</taxon>
        <taxon>Magnoliopsida</taxon>
        <taxon>eudicotyledons</taxon>
        <taxon>Gunneridae</taxon>
        <taxon>Pentapetalae</taxon>
        <taxon>asterids</taxon>
        <taxon>lamiids</taxon>
        <taxon>Lamiales</taxon>
        <taxon>Lamiaceae</taxon>
        <taxon>Nepetoideae</taxon>
        <taxon>Mentheae</taxon>
        <taxon>Salviinae</taxon>
        <taxon>Salvia</taxon>
        <taxon>Salvia subgen. Calosphace</taxon>
        <taxon>core Calosphace</taxon>
    </lineage>
</organism>
<dbReference type="PROSITE" id="PS50030">
    <property type="entry name" value="UBA"/>
    <property type="match status" value="1"/>
</dbReference>
<accession>A0A8X8W029</accession>
<keyword evidence="5" id="KW-0808">Transferase</keyword>
<dbReference type="PROSITE" id="PS00108">
    <property type="entry name" value="PROTEIN_KINASE_ST"/>
    <property type="match status" value="1"/>
</dbReference>
<evidence type="ECO:0000256" key="9">
    <source>
        <dbReference type="ARBA" id="ARBA00047899"/>
    </source>
</evidence>
<feature type="binding site" evidence="11">
    <location>
        <position position="40"/>
    </location>
    <ligand>
        <name>ATP</name>
        <dbReference type="ChEBI" id="CHEBI:30616"/>
    </ligand>
</feature>
<dbReference type="GO" id="GO:0004674">
    <property type="term" value="F:protein serine/threonine kinase activity"/>
    <property type="evidence" value="ECO:0007669"/>
    <property type="project" value="UniProtKB-KW"/>
</dbReference>
<keyword evidence="7" id="KW-0418">Kinase</keyword>
<evidence type="ECO:0000256" key="3">
    <source>
        <dbReference type="ARBA" id="ARBA00022490"/>
    </source>
</evidence>
<keyword evidence="4 12" id="KW-0723">Serine/threonine-protein kinase</keyword>
<keyword evidence="16" id="KW-1185">Reference proteome</keyword>
<evidence type="ECO:0000259" key="13">
    <source>
        <dbReference type="PROSITE" id="PS50011"/>
    </source>
</evidence>